<evidence type="ECO:0000313" key="2">
    <source>
        <dbReference type="EMBL" id="RRQ22110.1"/>
    </source>
</evidence>
<name>A0A426QK34_9GAMM</name>
<dbReference type="InterPro" id="IPR019253">
    <property type="entry name" value="DUF2244_TM"/>
</dbReference>
<keyword evidence="3" id="KW-1185">Reference proteome</keyword>
<organism evidence="2 3">
    <name type="scientific">Thiohalobacter thiocyanaticus</name>
    <dbReference type="NCBI Taxonomy" id="585455"/>
    <lineage>
        <taxon>Bacteria</taxon>
        <taxon>Pseudomonadati</taxon>
        <taxon>Pseudomonadota</taxon>
        <taxon>Gammaproteobacteria</taxon>
        <taxon>Thiohalobacterales</taxon>
        <taxon>Thiohalobacteraceae</taxon>
        <taxon>Thiohalobacter</taxon>
    </lineage>
</organism>
<sequence>MCVKTQAVATIHYIKQAAFQEGEVVAAQCDANLAECYVLIRPNCSLTWRGSVVVFCGIFLVSMSIALAFLWQGLWLVLPFAGLEMLALAAGLYLGALRTREREVIRVEGDTVAIERGRRRCREVIRFPRGWARVELARASRAGHPGRLLIRCHGRAQEIGRCLNDNERDRLATDLRDWIRHGATPA</sequence>
<dbReference type="Proteomes" id="UP000287798">
    <property type="component" value="Unassembled WGS sequence"/>
</dbReference>
<protein>
    <submittedName>
        <fullName evidence="2">DUF2244 domain-containing protein</fullName>
    </submittedName>
</protein>
<reference evidence="2 3" key="1">
    <citation type="journal article" date="2010" name="Int. J. Syst. Evol. Microbiol.">
        <title>Thiohalobacter thiocyanaticus gen. nov., sp. nov., a moderately halophilic, sulfur-oxidizing gammaproteobacterium from hypersaline lakes, that utilizes thiocyanate.</title>
        <authorList>
            <person name="Sorokin D.Y."/>
            <person name="Kovaleva O.L."/>
            <person name="Tourova T.P."/>
            <person name="Muyzer G."/>
        </authorList>
    </citation>
    <scope>NUCLEOTIDE SEQUENCE [LARGE SCALE GENOMIC DNA]</scope>
    <source>
        <strain evidence="2 3">Hrh1</strain>
    </source>
</reference>
<evidence type="ECO:0000256" key="1">
    <source>
        <dbReference type="SAM" id="Phobius"/>
    </source>
</evidence>
<dbReference type="AlphaFoldDB" id="A0A426QK34"/>
<keyword evidence="1" id="KW-0472">Membrane</keyword>
<feature type="transmembrane region" description="Helical" evidence="1">
    <location>
        <begin position="77"/>
        <end position="96"/>
    </location>
</feature>
<comment type="caution">
    <text evidence="2">The sequence shown here is derived from an EMBL/GenBank/DDBJ whole genome shotgun (WGS) entry which is preliminary data.</text>
</comment>
<dbReference type="Pfam" id="PF10003">
    <property type="entry name" value="DUF2244"/>
    <property type="match status" value="1"/>
</dbReference>
<keyword evidence="1" id="KW-0812">Transmembrane</keyword>
<dbReference type="EMBL" id="QZMU01000001">
    <property type="protein sequence ID" value="RRQ22110.1"/>
    <property type="molecule type" value="Genomic_DNA"/>
</dbReference>
<feature type="transmembrane region" description="Helical" evidence="1">
    <location>
        <begin position="51"/>
        <end position="71"/>
    </location>
</feature>
<gene>
    <name evidence="2" type="ORF">D6C00_09210</name>
</gene>
<accession>A0A426QK34</accession>
<keyword evidence="1" id="KW-1133">Transmembrane helix</keyword>
<proteinExistence type="predicted"/>
<evidence type="ECO:0000313" key="3">
    <source>
        <dbReference type="Proteomes" id="UP000287798"/>
    </source>
</evidence>